<dbReference type="OrthoDB" id="9779518at2"/>
<dbReference type="PANTHER" id="PTHR43657">
    <property type="entry name" value="TRYPTOPHAN RNA-BINDING ATTENUATOR PROTEIN-LIKE PROTEIN"/>
    <property type="match status" value="1"/>
</dbReference>
<dbReference type="SUPFAM" id="SSF51219">
    <property type="entry name" value="TRAP-like"/>
    <property type="match status" value="1"/>
</dbReference>
<dbReference type="STRING" id="889378.Spiaf_1767"/>
<dbReference type="Proteomes" id="UP000007383">
    <property type="component" value="Chromosome"/>
</dbReference>
<dbReference type="PATRIC" id="fig|889378.3.peg.1756"/>
<name>H9UJY1_SPIAZ</name>
<evidence type="ECO:0000313" key="2">
    <source>
        <dbReference type="Proteomes" id="UP000007383"/>
    </source>
</evidence>
<reference evidence="2" key="1">
    <citation type="journal article" date="2013" name="Stand. Genomic Sci.">
        <title>Complete genome sequence of the halophilic bacterium Spirochaeta africana type strain (Z-7692(T)) from the alkaline Lake Magadi in the East African Rift.</title>
        <authorList>
            <person name="Liolos K."/>
            <person name="Abt B."/>
            <person name="Scheuner C."/>
            <person name="Teshima H."/>
            <person name="Held B."/>
            <person name="Lapidus A."/>
            <person name="Nolan M."/>
            <person name="Lucas S."/>
            <person name="Deshpande S."/>
            <person name="Cheng J.F."/>
            <person name="Tapia R."/>
            <person name="Goodwin L.A."/>
            <person name="Pitluck S."/>
            <person name="Pagani I."/>
            <person name="Ivanova N."/>
            <person name="Mavromatis K."/>
            <person name="Mikhailova N."/>
            <person name="Huntemann M."/>
            <person name="Pati A."/>
            <person name="Chen A."/>
            <person name="Palaniappan K."/>
            <person name="Land M."/>
            <person name="Rohde M."/>
            <person name="Tindall B.J."/>
            <person name="Detter J.C."/>
            <person name="Goker M."/>
            <person name="Bristow J."/>
            <person name="Eisen J.A."/>
            <person name="Markowitz V."/>
            <person name="Hugenholtz P."/>
            <person name="Woyke T."/>
            <person name="Klenk H.P."/>
            <person name="Kyrpides N.C."/>
        </authorList>
    </citation>
    <scope>NUCLEOTIDE SEQUENCE</scope>
    <source>
        <strain evidence="2">ATCC 700263 / DSM 8902 / Z-7692</strain>
    </source>
</reference>
<dbReference type="AlphaFoldDB" id="H9UJY1"/>
<dbReference type="Pfam" id="PF01987">
    <property type="entry name" value="AIM24"/>
    <property type="match status" value="1"/>
</dbReference>
<evidence type="ECO:0000313" key="1">
    <source>
        <dbReference type="EMBL" id="AFG37824.1"/>
    </source>
</evidence>
<protein>
    <submittedName>
        <fullName evidence="1">TIGR00266 family protein</fullName>
    </submittedName>
</protein>
<dbReference type="InterPro" id="IPR002838">
    <property type="entry name" value="AIM24"/>
</dbReference>
<dbReference type="eggNOG" id="COG2013">
    <property type="taxonomic scope" value="Bacteria"/>
</dbReference>
<dbReference type="InterPro" id="IPR016031">
    <property type="entry name" value="Trp_RNA-bd_attenuator-like_dom"/>
</dbReference>
<dbReference type="NCBIfam" id="TIGR00266">
    <property type="entry name" value="TIGR00266 family protein"/>
    <property type="match status" value="1"/>
</dbReference>
<dbReference type="Gene3D" id="3.60.160.10">
    <property type="entry name" value="Mitochondrial biogenesis AIM24"/>
    <property type="match status" value="1"/>
</dbReference>
<dbReference type="EMBL" id="CP003282">
    <property type="protein sequence ID" value="AFG37824.1"/>
    <property type="molecule type" value="Genomic_DNA"/>
</dbReference>
<dbReference type="InterPro" id="IPR036983">
    <property type="entry name" value="AIM24_sf"/>
</dbReference>
<dbReference type="RefSeq" id="WP_014455807.1">
    <property type="nucleotide sequence ID" value="NC_017098.1"/>
</dbReference>
<accession>H9UJY1</accession>
<proteinExistence type="predicted"/>
<sequence length="228" mass="24561">MQYTILGSSMPLLECTLNAGEKVLSQPGAMKYMDYGVVMKTGIQGGISGFFKRTLSGESGFMSTFEAARSGQRIAFGHTYPGSIIPIDVAHSDIICQKRAFLACTEGVTFDIAIQRRLGSGFFGGEGFIMQRLGGTGTAFAEIDGETVEMQLEPGQKIQIETGAVAMFEATVDMNIEMVKGISNVFFGGEGLFLTTLTGPGKVWLQTMSVQRLASEIYPYLPASRKNS</sequence>
<keyword evidence="2" id="KW-1185">Reference proteome</keyword>
<dbReference type="HOGENOM" id="CLU_040551_0_1_12"/>
<gene>
    <name evidence="1" type="ordered locus">Spiaf_1767</name>
</gene>
<dbReference type="PANTHER" id="PTHR43657:SF1">
    <property type="entry name" value="ALTERED INHERITANCE OF MITOCHONDRIA PROTEIN 24, MITOCHONDRIAL"/>
    <property type="match status" value="1"/>
</dbReference>
<dbReference type="KEGG" id="sfc:Spiaf_1767"/>
<organism evidence="1 2">
    <name type="scientific">Spirochaeta africana (strain ATCC 700263 / DSM 8902 / Z-7692)</name>
    <dbReference type="NCBI Taxonomy" id="889378"/>
    <lineage>
        <taxon>Bacteria</taxon>
        <taxon>Pseudomonadati</taxon>
        <taxon>Spirochaetota</taxon>
        <taxon>Spirochaetia</taxon>
        <taxon>Spirochaetales</taxon>
        <taxon>Spirochaetaceae</taxon>
        <taxon>Spirochaeta</taxon>
    </lineage>
</organism>